<keyword evidence="2" id="KW-1133">Transmembrane helix</keyword>
<evidence type="ECO:0000313" key="4">
    <source>
        <dbReference type="Proteomes" id="UP000724149"/>
    </source>
</evidence>
<dbReference type="EMBL" id="JACSNR010000008">
    <property type="protein sequence ID" value="MBM6923845.1"/>
    <property type="molecule type" value="Genomic_DNA"/>
</dbReference>
<evidence type="ECO:0000256" key="2">
    <source>
        <dbReference type="SAM" id="Phobius"/>
    </source>
</evidence>
<feature type="transmembrane region" description="Helical" evidence="2">
    <location>
        <begin position="209"/>
        <end position="228"/>
    </location>
</feature>
<name>A0ABS2GMX8_9FIRM</name>
<protein>
    <recommendedName>
        <fullName evidence="5">TPM domain-containing protein</fullName>
    </recommendedName>
</protein>
<sequence length="298" mass="31544">MEKILYNRLLRPVLAVVMVVSLALGVASSAWPAARQSARIEVLAEAGITNLRTLSIAVTELGEDRLAALIKTPMQGNDFKKMSGLLTEVRDAAGYDRIWLTAQKDGKTIVLCDSSYRDTGTAGVTYLAPGSEWTGPLAEKLDSGVSGLLSGKTEDAYTKSPVETGSDTPMLGIAAVVRDKNGTPAAALVAQFPAADIDFTQLGFVDLGLVSWLGFLLFALSLALLVLLSRLRKKFPKPTPPEPTEPEPADFTAEGFESAPAPELPEAPAADQPSGANFDPMTGEPINKDPQPPVNPEA</sequence>
<keyword evidence="2" id="KW-0812">Transmembrane</keyword>
<evidence type="ECO:0000313" key="3">
    <source>
        <dbReference type="EMBL" id="MBM6923845.1"/>
    </source>
</evidence>
<accession>A0ABS2GMX8</accession>
<dbReference type="Proteomes" id="UP000724149">
    <property type="component" value="Unassembled WGS sequence"/>
</dbReference>
<keyword evidence="2" id="KW-0472">Membrane</keyword>
<keyword evidence="4" id="KW-1185">Reference proteome</keyword>
<evidence type="ECO:0008006" key="5">
    <source>
        <dbReference type="Google" id="ProtNLM"/>
    </source>
</evidence>
<evidence type="ECO:0000256" key="1">
    <source>
        <dbReference type="SAM" id="MobiDB-lite"/>
    </source>
</evidence>
<feature type="region of interest" description="Disordered" evidence="1">
    <location>
        <begin position="235"/>
        <end position="298"/>
    </location>
</feature>
<proteinExistence type="predicted"/>
<reference evidence="3 4" key="1">
    <citation type="journal article" date="2021" name="Sci. Rep.">
        <title>The distribution of antibiotic resistance genes in chicken gut microbiota commensals.</title>
        <authorList>
            <person name="Juricova H."/>
            <person name="Matiasovicova J."/>
            <person name="Kubasova T."/>
            <person name="Cejkova D."/>
            <person name="Rychlik I."/>
        </authorList>
    </citation>
    <scope>NUCLEOTIDE SEQUENCE [LARGE SCALE GENOMIC DNA]</scope>
    <source>
        <strain evidence="3 4">An564</strain>
    </source>
</reference>
<gene>
    <name evidence="3" type="ORF">H9X81_09120</name>
</gene>
<feature type="compositionally biased region" description="Low complexity" evidence="1">
    <location>
        <begin position="259"/>
        <end position="270"/>
    </location>
</feature>
<organism evidence="3 4">
    <name type="scientific">Hydrogenoanaerobacterium saccharovorans</name>
    <dbReference type="NCBI Taxonomy" id="474960"/>
    <lineage>
        <taxon>Bacteria</taxon>
        <taxon>Bacillati</taxon>
        <taxon>Bacillota</taxon>
        <taxon>Clostridia</taxon>
        <taxon>Eubacteriales</taxon>
        <taxon>Oscillospiraceae</taxon>
        <taxon>Hydrogenoanaerobacterium</taxon>
    </lineage>
</organism>
<dbReference type="RefSeq" id="WP_204721437.1">
    <property type="nucleotide sequence ID" value="NZ_JACSNR010000008.1"/>
</dbReference>
<comment type="caution">
    <text evidence="3">The sequence shown here is derived from an EMBL/GenBank/DDBJ whole genome shotgun (WGS) entry which is preliminary data.</text>
</comment>